<dbReference type="OrthoDB" id="8567786at2"/>
<dbReference type="STRING" id="1867952.MTBPR1_30035"/>
<evidence type="ECO:0000313" key="2">
    <source>
        <dbReference type="Proteomes" id="UP000231658"/>
    </source>
</evidence>
<keyword evidence="2" id="KW-1185">Reference proteome</keyword>
<protein>
    <submittedName>
        <fullName evidence="1">Uncharacterized protein</fullName>
    </submittedName>
</protein>
<dbReference type="RefSeq" id="WP_069188755.1">
    <property type="nucleotide sequence ID" value="NZ_FLYE01000023.1"/>
</dbReference>
<evidence type="ECO:0000313" key="1">
    <source>
        <dbReference type="EMBL" id="SCA56665.1"/>
    </source>
</evidence>
<sequence>MELQIPKTLSDVITQHKDELTLSITDIGKLKAMVDRRLDGQLRGEIRPSYLIELIWYPDSEKEKKDIHVLGEHVSLKSAYATSRIVSASLDLSKVRTLSGSIYNISNITTSEPPQNLLLHMCATLNCWRLGRYFGVLDVFY</sequence>
<accession>A0A1C3RHB0</accession>
<dbReference type="Proteomes" id="UP000231658">
    <property type="component" value="Unassembled WGS sequence"/>
</dbReference>
<name>A0A1C3RHB0_9PROT</name>
<gene>
    <name evidence="1" type="ORF">MTBPR1_30035</name>
</gene>
<dbReference type="AlphaFoldDB" id="A0A1C3RHB0"/>
<dbReference type="EMBL" id="FLYE01000023">
    <property type="protein sequence ID" value="SCA56665.1"/>
    <property type="molecule type" value="Genomic_DNA"/>
</dbReference>
<proteinExistence type="predicted"/>
<reference evidence="1 2" key="1">
    <citation type="submission" date="2016-07" db="EMBL/GenBank/DDBJ databases">
        <authorList>
            <person name="Lefevre C.T."/>
        </authorList>
    </citation>
    <scope>NUCLEOTIDE SEQUENCE [LARGE SCALE GENOMIC DNA]</scope>
    <source>
        <strain evidence="1">PR1</strain>
    </source>
</reference>
<organism evidence="1 2">
    <name type="scientific">Candidatus Terasakiella magnetica</name>
    <dbReference type="NCBI Taxonomy" id="1867952"/>
    <lineage>
        <taxon>Bacteria</taxon>
        <taxon>Pseudomonadati</taxon>
        <taxon>Pseudomonadota</taxon>
        <taxon>Alphaproteobacteria</taxon>
        <taxon>Rhodospirillales</taxon>
        <taxon>Terasakiellaceae</taxon>
        <taxon>Terasakiella</taxon>
    </lineage>
</organism>